<keyword evidence="3 5" id="KW-1133">Transmembrane helix</keyword>
<keyword evidence="4 5" id="KW-0472">Membrane</keyword>
<dbReference type="GO" id="GO:0005886">
    <property type="term" value="C:plasma membrane"/>
    <property type="evidence" value="ECO:0007669"/>
    <property type="project" value="UniProtKB-SubCell"/>
</dbReference>
<name>A0A3D9ZV64_9ACTN</name>
<dbReference type="Proteomes" id="UP000256913">
    <property type="component" value="Unassembled WGS sequence"/>
</dbReference>
<feature type="transmembrane region" description="Helical" evidence="5">
    <location>
        <begin position="76"/>
        <end position="96"/>
    </location>
</feature>
<comment type="subcellular location">
    <subcellularLocation>
        <location evidence="5">Cell membrane</location>
        <topology evidence="5">Multi-pass membrane protein</topology>
    </subcellularLocation>
    <subcellularLocation>
        <location evidence="1">Membrane</location>
        <topology evidence="1">Multi-pass membrane protein</topology>
    </subcellularLocation>
</comment>
<evidence type="ECO:0000256" key="4">
    <source>
        <dbReference type="ARBA" id="ARBA00023136"/>
    </source>
</evidence>
<dbReference type="PANTHER" id="PTHR43483:SF3">
    <property type="entry name" value="MEMBRANE TRANSPORTER PROTEIN HI_0806-RELATED"/>
    <property type="match status" value="1"/>
</dbReference>
<feature type="transmembrane region" description="Helical" evidence="5">
    <location>
        <begin position="102"/>
        <end position="122"/>
    </location>
</feature>
<keyword evidence="2 5" id="KW-0812">Transmembrane</keyword>
<dbReference type="Pfam" id="PF01925">
    <property type="entry name" value="TauE"/>
    <property type="match status" value="1"/>
</dbReference>
<dbReference type="PANTHER" id="PTHR43483">
    <property type="entry name" value="MEMBRANE TRANSPORTER PROTEIN HI_0806-RELATED"/>
    <property type="match status" value="1"/>
</dbReference>
<feature type="transmembrane region" description="Helical" evidence="5">
    <location>
        <begin position="231"/>
        <end position="251"/>
    </location>
</feature>
<evidence type="ECO:0000256" key="5">
    <source>
        <dbReference type="RuleBase" id="RU363041"/>
    </source>
</evidence>
<proteinExistence type="inferred from homology"/>
<evidence type="ECO:0000256" key="2">
    <source>
        <dbReference type="ARBA" id="ARBA00022692"/>
    </source>
</evidence>
<evidence type="ECO:0000256" key="1">
    <source>
        <dbReference type="ARBA" id="ARBA00004141"/>
    </source>
</evidence>
<evidence type="ECO:0000313" key="6">
    <source>
        <dbReference type="EMBL" id="REG01219.1"/>
    </source>
</evidence>
<evidence type="ECO:0000256" key="3">
    <source>
        <dbReference type="ARBA" id="ARBA00022989"/>
    </source>
</evidence>
<comment type="caution">
    <text evidence="6">The sequence shown here is derived from an EMBL/GenBank/DDBJ whole genome shotgun (WGS) entry which is preliminary data.</text>
</comment>
<accession>A0A3D9ZV64</accession>
<sequence>MRPHRSEAVLRVLVLAFLFALALFAGVLGGVVGTGSSMVLLPALVLCYGPRVAVPVMAVAAVMGNVGRVVAWWSRIAWAPVVAYSLPGIPAAVLGAHTLLTIPPRVVDGCLAAFFVATIPLRRFAGRRQWRMRLWHLAVAGAGVGFLTGMVLSTGPLSVPVFTGYGLTGGAFLGSEAASALLLYASKLATFQDAGVLGTDVLSRGAVIGAAVMAGSFLARRILRDVTTRRYEALIDAVLVIAAVGLAISAMR</sequence>
<reference evidence="6 7" key="1">
    <citation type="submission" date="2018-08" db="EMBL/GenBank/DDBJ databases">
        <title>Sequencing the genomes of 1000 actinobacteria strains.</title>
        <authorList>
            <person name="Klenk H.-P."/>
        </authorList>
    </citation>
    <scope>NUCLEOTIDE SEQUENCE [LARGE SCALE GENOMIC DNA]</scope>
    <source>
        <strain evidence="6 7">DSM 44099</strain>
    </source>
</reference>
<gene>
    <name evidence="6" type="ORF">DFJ67_7299</name>
</gene>
<protein>
    <recommendedName>
        <fullName evidence="5">Probable membrane transporter protein</fullName>
    </recommendedName>
</protein>
<organism evidence="6 7">
    <name type="scientific">Asanoa ferruginea</name>
    <dbReference type="NCBI Taxonomy" id="53367"/>
    <lineage>
        <taxon>Bacteria</taxon>
        <taxon>Bacillati</taxon>
        <taxon>Actinomycetota</taxon>
        <taxon>Actinomycetes</taxon>
        <taxon>Micromonosporales</taxon>
        <taxon>Micromonosporaceae</taxon>
        <taxon>Asanoa</taxon>
    </lineage>
</organism>
<evidence type="ECO:0000313" key="7">
    <source>
        <dbReference type="Proteomes" id="UP000256913"/>
    </source>
</evidence>
<feature type="transmembrane region" description="Helical" evidence="5">
    <location>
        <begin position="201"/>
        <end position="219"/>
    </location>
</feature>
<keyword evidence="5" id="KW-1003">Cell membrane</keyword>
<dbReference type="InterPro" id="IPR002781">
    <property type="entry name" value="TM_pro_TauE-like"/>
</dbReference>
<dbReference type="EMBL" id="QUMQ01000001">
    <property type="protein sequence ID" value="REG01219.1"/>
    <property type="molecule type" value="Genomic_DNA"/>
</dbReference>
<comment type="similarity">
    <text evidence="5">Belongs to the 4-toluene sulfonate uptake permease (TSUP) (TC 2.A.102) family.</text>
</comment>
<keyword evidence="7" id="KW-1185">Reference proteome</keyword>
<feature type="transmembrane region" description="Helical" evidence="5">
    <location>
        <begin position="134"/>
        <end position="152"/>
    </location>
</feature>
<feature type="transmembrane region" description="Helical" evidence="5">
    <location>
        <begin position="39"/>
        <end position="64"/>
    </location>
</feature>
<dbReference type="AlphaFoldDB" id="A0A3D9ZV64"/>